<evidence type="ECO:0000256" key="1">
    <source>
        <dbReference type="ARBA" id="ARBA00022729"/>
    </source>
</evidence>
<feature type="domain" description="M23ase beta-sheet core" evidence="4">
    <location>
        <begin position="157"/>
        <end position="252"/>
    </location>
</feature>
<accession>A0A6I6ESP6</accession>
<evidence type="ECO:0000259" key="4">
    <source>
        <dbReference type="Pfam" id="PF01551"/>
    </source>
</evidence>
<dbReference type="Proteomes" id="UP000422764">
    <property type="component" value="Chromosome"/>
</dbReference>
<evidence type="ECO:0000256" key="3">
    <source>
        <dbReference type="SAM" id="Phobius"/>
    </source>
</evidence>
<keyword evidence="3" id="KW-0812">Transmembrane</keyword>
<evidence type="ECO:0000313" key="6">
    <source>
        <dbReference type="Proteomes" id="UP000422764"/>
    </source>
</evidence>
<gene>
    <name evidence="5" type="ORF">GOM49_17635</name>
</gene>
<name>A0A6I6ESP6_9CLOT</name>
<keyword evidence="1" id="KW-0732">Signal</keyword>
<proteinExistence type="predicted"/>
<evidence type="ECO:0000256" key="2">
    <source>
        <dbReference type="SAM" id="Coils"/>
    </source>
</evidence>
<dbReference type="Pfam" id="PF01551">
    <property type="entry name" value="Peptidase_M23"/>
    <property type="match status" value="1"/>
</dbReference>
<protein>
    <submittedName>
        <fullName evidence="5">Peptidoglycan DD-metalloendopeptidase family protein</fullName>
    </submittedName>
</protein>
<dbReference type="InterPro" id="IPR016047">
    <property type="entry name" value="M23ase_b-sheet_dom"/>
</dbReference>
<dbReference type="InterPro" id="IPR011055">
    <property type="entry name" value="Dup_hybrid_motif"/>
</dbReference>
<organism evidence="5 6">
    <name type="scientific">Clostridium bovifaecis</name>
    <dbReference type="NCBI Taxonomy" id="2184719"/>
    <lineage>
        <taxon>Bacteria</taxon>
        <taxon>Bacillati</taxon>
        <taxon>Bacillota</taxon>
        <taxon>Clostridia</taxon>
        <taxon>Eubacteriales</taxon>
        <taxon>Clostridiaceae</taxon>
        <taxon>Clostridium</taxon>
    </lineage>
</organism>
<dbReference type="CDD" id="cd12797">
    <property type="entry name" value="M23_peptidase"/>
    <property type="match status" value="1"/>
</dbReference>
<dbReference type="GO" id="GO:0004222">
    <property type="term" value="F:metalloendopeptidase activity"/>
    <property type="evidence" value="ECO:0007669"/>
    <property type="project" value="TreeGrafter"/>
</dbReference>
<dbReference type="PANTHER" id="PTHR21666">
    <property type="entry name" value="PEPTIDASE-RELATED"/>
    <property type="match status" value="1"/>
</dbReference>
<keyword evidence="6" id="KW-1185">Reference proteome</keyword>
<dbReference type="Gene3D" id="2.70.70.10">
    <property type="entry name" value="Glucose Permease (Domain IIA)"/>
    <property type="match status" value="1"/>
</dbReference>
<feature type="coiled-coil region" evidence="2">
    <location>
        <begin position="50"/>
        <end position="77"/>
    </location>
</feature>
<dbReference type="EMBL" id="CP046522">
    <property type="protein sequence ID" value="QGU96669.1"/>
    <property type="molecule type" value="Genomic_DNA"/>
</dbReference>
<keyword evidence="3" id="KW-0472">Membrane</keyword>
<reference evidence="5 6" key="1">
    <citation type="submission" date="2019-12" db="EMBL/GenBank/DDBJ databases">
        <title>Genome sequenceing of Clostridium bovifaecis.</title>
        <authorList>
            <person name="Yao Y."/>
        </authorList>
    </citation>
    <scope>NUCLEOTIDE SEQUENCE [LARGE SCALE GENOMIC DNA]</scope>
    <source>
        <strain evidence="5 6">BXX</strain>
    </source>
</reference>
<dbReference type="AlphaFoldDB" id="A0A6I6ESP6"/>
<dbReference type="SUPFAM" id="SSF51261">
    <property type="entry name" value="Duplicated hybrid motif"/>
    <property type="match status" value="1"/>
</dbReference>
<dbReference type="PANTHER" id="PTHR21666:SF289">
    <property type="entry name" value="L-ALA--D-GLU ENDOPEPTIDASE"/>
    <property type="match status" value="1"/>
</dbReference>
<feature type="transmembrane region" description="Helical" evidence="3">
    <location>
        <begin position="17"/>
        <end position="37"/>
    </location>
</feature>
<sequence>MKGCVINLNYDSKKGKVLSYTVIVITIAICTVFYMRYRPNAYEIKMNDKLTFYVKDKEEFKIDLKNLQNDLKKEFKSFRLKDKFTWSRIHVNYKDLTPKEDIRKIILDSNKESLKKLDNKRVEIKSSDNKAVLAKKIKFLPPCEGKVTSSFGMRWGKMHKGMDIANAAGSPIYAALDGKVSYAGWIEGYGNVIKIEHNNGVETVYAHCKLIRVKKGEQVKQGQLIGDMGSTGRSTGPHVHFEVRVNGVPQNPANYI</sequence>
<dbReference type="InterPro" id="IPR050570">
    <property type="entry name" value="Cell_wall_metabolism_enzyme"/>
</dbReference>
<evidence type="ECO:0000313" key="5">
    <source>
        <dbReference type="EMBL" id="QGU96669.1"/>
    </source>
</evidence>
<keyword evidence="2" id="KW-0175">Coiled coil</keyword>
<keyword evidence="3" id="KW-1133">Transmembrane helix</keyword>